<dbReference type="RefSeq" id="WP_106060475.1">
    <property type="nucleotide sequence ID" value="NZ_PVXQ01000030.1"/>
</dbReference>
<keyword evidence="7" id="KW-0275">Fatty acid biosynthesis</keyword>
<dbReference type="Pfam" id="PF20791">
    <property type="entry name" value="Acyl-ACP_TE_C"/>
    <property type="match status" value="1"/>
</dbReference>
<keyword evidence="2" id="KW-0444">Lipid biosynthesis</keyword>
<protein>
    <submittedName>
        <fullName evidence="10">Acyl-ACP thioesterase</fullName>
    </submittedName>
</protein>
<dbReference type="GO" id="GO:0016297">
    <property type="term" value="F:fatty acyl-[ACP] hydrolase activity"/>
    <property type="evidence" value="ECO:0007669"/>
    <property type="project" value="InterPro"/>
</dbReference>
<evidence type="ECO:0000256" key="5">
    <source>
        <dbReference type="ARBA" id="ARBA00022946"/>
    </source>
</evidence>
<feature type="domain" description="Acyl-ACP thioesterase N-terminal hotdog" evidence="8">
    <location>
        <begin position="3"/>
        <end position="125"/>
    </location>
</feature>
<evidence type="ECO:0000256" key="1">
    <source>
        <dbReference type="ARBA" id="ARBA00006500"/>
    </source>
</evidence>
<dbReference type="Gene3D" id="3.10.129.10">
    <property type="entry name" value="Hotdog Thioesterase"/>
    <property type="match status" value="1"/>
</dbReference>
<dbReference type="EMBL" id="PVXQ01000030">
    <property type="protein sequence ID" value="PRR81421.1"/>
    <property type="molecule type" value="Genomic_DNA"/>
</dbReference>
<keyword evidence="11" id="KW-1185">Reference proteome</keyword>
<dbReference type="InterPro" id="IPR029069">
    <property type="entry name" value="HotDog_dom_sf"/>
</dbReference>
<dbReference type="Proteomes" id="UP000239471">
    <property type="component" value="Unassembled WGS sequence"/>
</dbReference>
<keyword evidence="5" id="KW-0809">Transit peptide</keyword>
<dbReference type="CDD" id="cd00586">
    <property type="entry name" value="4HBT"/>
    <property type="match status" value="2"/>
</dbReference>
<proteinExistence type="inferred from homology"/>
<keyword evidence="4" id="KW-0276">Fatty acid metabolism</keyword>
<dbReference type="SUPFAM" id="SSF54637">
    <property type="entry name" value="Thioesterase/thiol ester dehydrase-isomerase"/>
    <property type="match status" value="2"/>
</dbReference>
<organism evidence="10 11">
    <name type="scientific">Clostridium vincentii</name>
    <dbReference type="NCBI Taxonomy" id="52704"/>
    <lineage>
        <taxon>Bacteria</taxon>
        <taxon>Bacillati</taxon>
        <taxon>Bacillota</taxon>
        <taxon>Clostridia</taxon>
        <taxon>Eubacteriales</taxon>
        <taxon>Clostridiaceae</taxon>
        <taxon>Clostridium</taxon>
    </lineage>
</organism>
<evidence type="ECO:0000256" key="7">
    <source>
        <dbReference type="ARBA" id="ARBA00023160"/>
    </source>
</evidence>
<comment type="similarity">
    <text evidence="1">Belongs to the acyl-ACP thioesterase family.</text>
</comment>
<gene>
    <name evidence="10" type="ORF">CLVI_25440</name>
</gene>
<reference evidence="10 11" key="1">
    <citation type="submission" date="2018-03" db="EMBL/GenBank/DDBJ databases">
        <title>Genome sequence of Clostridium vincentii DSM 10228.</title>
        <authorList>
            <person name="Poehlein A."/>
            <person name="Daniel R."/>
        </authorList>
    </citation>
    <scope>NUCLEOTIDE SEQUENCE [LARGE SCALE GENOMIC DNA]</scope>
    <source>
        <strain evidence="10 11">DSM 10228</strain>
    </source>
</reference>
<dbReference type="OrthoDB" id="9801517at2"/>
<keyword evidence="6" id="KW-0443">Lipid metabolism</keyword>
<dbReference type="Pfam" id="PF01643">
    <property type="entry name" value="Acyl-ACP_TE"/>
    <property type="match status" value="1"/>
</dbReference>
<evidence type="ECO:0000256" key="6">
    <source>
        <dbReference type="ARBA" id="ARBA00023098"/>
    </source>
</evidence>
<dbReference type="InterPro" id="IPR002864">
    <property type="entry name" value="Acyl-ACP_thioesterase_NHD"/>
</dbReference>
<dbReference type="InterPro" id="IPR049427">
    <property type="entry name" value="Acyl-ACP_TE_C"/>
</dbReference>
<sequence>MSNNFTKKYEINYHDADYRLKCKLSSIVNFLCDVGNNQSEVLGDTIQNLMEKNSAWVFYKYDINMFKYPNYRDVISIRTEPIGFKKFYAFRKYYISGENGELLGEAVALFFMINLEKRRPMRIPSREYELYSIGSDLEKNIDMEDIVKVQGEDYFKEFNTRYSDIDSNGHVNNVKYIQWAIESVPLDIVKEYEIRRIKVVFEKETTYGDTVHVSATVLKEDEKNIITVHSIKSKDGREVTKLEAIWTRQ</sequence>
<dbReference type="AlphaFoldDB" id="A0A2T0BBZ7"/>
<evidence type="ECO:0000256" key="3">
    <source>
        <dbReference type="ARBA" id="ARBA00022801"/>
    </source>
</evidence>
<accession>A0A2T0BBZ7</accession>
<dbReference type="InterPro" id="IPR045023">
    <property type="entry name" value="FATA/B"/>
</dbReference>
<dbReference type="PANTHER" id="PTHR31727">
    <property type="entry name" value="OLEOYL-ACYL CARRIER PROTEIN THIOESTERASE 1, CHLOROPLASTIC"/>
    <property type="match status" value="1"/>
</dbReference>
<feature type="domain" description="Acyl-ACP thioesterase-like C-terminal" evidence="9">
    <location>
        <begin position="151"/>
        <end position="247"/>
    </location>
</feature>
<evidence type="ECO:0000259" key="8">
    <source>
        <dbReference type="Pfam" id="PF01643"/>
    </source>
</evidence>
<keyword evidence="3" id="KW-0378">Hydrolase</keyword>
<name>A0A2T0BBZ7_9CLOT</name>
<evidence type="ECO:0000256" key="2">
    <source>
        <dbReference type="ARBA" id="ARBA00022516"/>
    </source>
</evidence>
<comment type="caution">
    <text evidence="10">The sequence shown here is derived from an EMBL/GenBank/DDBJ whole genome shotgun (WGS) entry which is preliminary data.</text>
</comment>
<evidence type="ECO:0000313" key="10">
    <source>
        <dbReference type="EMBL" id="PRR81421.1"/>
    </source>
</evidence>
<dbReference type="PANTHER" id="PTHR31727:SF6">
    <property type="entry name" value="OLEOYL-ACYL CARRIER PROTEIN THIOESTERASE 1, CHLOROPLASTIC"/>
    <property type="match status" value="1"/>
</dbReference>
<evidence type="ECO:0000313" key="11">
    <source>
        <dbReference type="Proteomes" id="UP000239471"/>
    </source>
</evidence>
<evidence type="ECO:0000256" key="4">
    <source>
        <dbReference type="ARBA" id="ARBA00022832"/>
    </source>
</evidence>
<dbReference type="GO" id="GO:0000036">
    <property type="term" value="F:acyl carrier activity"/>
    <property type="evidence" value="ECO:0007669"/>
    <property type="project" value="TreeGrafter"/>
</dbReference>
<evidence type="ECO:0000259" key="9">
    <source>
        <dbReference type="Pfam" id="PF20791"/>
    </source>
</evidence>